<dbReference type="RefSeq" id="XP_018130122.1">
    <property type="nucleotide sequence ID" value="XM_018275072.1"/>
</dbReference>
<proteinExistence type="predicted"/>
<accession>A0A1B8GKM6</accession>
<keyword evidence="2" id="KW-1185">Reference proteome</keyword>
<sequence>MSSPPTPSPSIVPPYNRTTLTRLLTRHYTTLSQMGYIPPTSILHPPASGWSDSRLNTSALRLIGRNETVIELLKHIPYLDKEIQVWPETEHLSYLDRKWESPTTINERMGEEGGLVNIYPFSPHKSPLPGMVTLTHGWAGVWWVIDTDTGLVWPSESHWKVHAKPDEPEWMWYVPVGIEEFFDLAWKKLVGLEVVPMHGFRRDRKGGGWDSVEDQVCFAGEQEGVAVKKVFLECGWPDLENFQSEECVKLAGEARLRVVEGWKVRWLEGDIKEAEERGDVEDRERLEERLRVVRREYAFEWEGGEGEEG</sequence>
<name>A0A1B8GKM6_9PEZI</name>
<dbReference type="EMBL" id="KV460228">
    <property type="protein sequence ID" value="OBT96389.1"/>
    <property type="molecule type" value="Genomic_DNA"/>
</dbReference>
<protein>
    <submittedName>
        <fullName evidence="1">Uncharacterized protein</fullName>
    </submittedName>
</protein>
<dbReference type="AlphaFoldDB" id="A0A1B8GKM6"/>
<organism evidence="1 2">
    <name type="scientific">Pseudogymnoascus verrucosus</name>
    <dbReference type="NCBI Taxonomy" id="342668"/>
    <lineage>
        <taxon>Eukaryota</taxon>
        <taxon>Fungi</taxon>
        <taxon>Dikarya</taxon>
        <taxon>Ascomycota</taxon>
        <taxon>Pezizomycotina</taxon>
        <taxon>Leotiomycetes</taxon>
        <taxon>Thelebolales</taxon>
        <taxon>Thelebolaceae</taxon>
        <taxon>Pseudogymnoascus</taxon>
    </lineage>
</organism>
<gene>
    <name evidence="1" type="ORF">VE01_05609</name>
</gene>
<dbReference type="Proteomes" id="UP000091956">
    <property type="component" value="Unassembled WGS sequence"/>
</dbReference>
<dbReference type="GeneID" id="28838995"/>
<reference evidence="1 2" key="1">
    <citation type="submission" date="2016-03" db="EMBL/GenBank/DDBJ databases">
        <title>Comparative genomics of Pseudogymnoascus destructans, the fungus causing white-nose syndrome of bats.</title>
        <authorList>
            <person name="Palmer J.M."/>
            <person name="Drees K.P."/>
            <person name="Foster J.T."/>
            <person name="Lindner D.L."/>
        </authorList>
    </citation>
    <scope>NUCLEOTIDE SEQUENCE [LARGE SCALE GENOMIC DNA]</scope>
    <source>
        <strain evidence="1 2">UAMH 10579</strain>
    </source>
</reference>
<dbReference type="STRING" id="342668.A0A1B8GKM6"/>
<reference evidence="2" key="2">
    <citation type="journal article" date="2018" name="Nat. Commun.">
        <title>Extreme sensitivity to ultraviolet light in the fungal pathogen causing white-nose syndrome of bats.</title>
        <authorList>
            <person name="Palmer J.M."/>
            <person name="Drees K.P."/>
            <person name="Foster J.T."/>
            <person name="Lindner D.L."/>
        </authorList>
    </citation>
    <scope>NUCLEOTIDE SEQUENCE [LARGE SCALE GENOMIC DNA]</scope>
    <source>
        <strain evidence="2">UAMH 10579</strain>
    </source>
</reference>
<dbReference type="OrthoDB" id="5343383at2759"/>
<evidence type="ECO:0000313" key="2">
    <source>
        <dbReference type="Proteomes" id="UP000091956"/>
    </source>
</evidence>
<evidence type="ECO:0000313" key="1">
    <source>
        <dbReference type="EMBL" id="OBT96389.1"/>
    </source>
</evidence>